<dbReference type="EMBL" id="OU963865">
    <property type="protein sequence ID" value="CAH0388395.1"/>
    <property type="molecule type" value="Genomic_DNA"/>
</dbReference>
<proteinExistence type="predicted"/>
<accession>A0A9P0F3P6</accession>
<name>A0A9P0F3P6_BEMTA</name>
<protein>
    <submittedName>
        <fullName evidence="1">Uncharacterized protein</fullName>
    </submittedName>
</protein>
<evidence type="ECO:0000313" key="1">
    <source>
        <dbReference type="EMBL" id="CAH0388395.1"/>
    </source>
</evidence>
<reference evidence="1" key="1">
    <citation type="submission" date="2021-12" db="EMBL/GenBank/DDBJ databases">
        <authorList>
            <person name="King R."/>
        </authorList>
    </citation>
    <scope>NUCLEOTIDE SEQUENCE</scope>
</reference>
<keyword evidence="2" id="KW-1185">Reference proteome</keyword>
<dbReference type="Proteomes" id="UP001152759">
    <property type="component" value="Chromosome 4"/>
</dbReference>
<gene>
    <name evidence="1" type="ORF">BEMITA_LOCUS7309</name>
</gene>
<dbReference type="AlphaFoldDB" id="A0A9P0F3P6"/>
<evidence type="ECO:0000313" key="2">
    <source>
        <dbReference type="Proteomes" id="UP001152759"/>
    </source>
</evidence>
<sequence length="144" mass="16031">MVDYFKSLHASLVSVLYPDSRMSPPGFISAANFSKVCRYVTKARIESIFASISGRGIENRIAVPRMFAVPKALSDIVNGLGLTIGQQDARALRFVPKPEDTPAERADQLQTLVMRPAFHTCRALFTECCGIPSKYFGKQYYFSL</sequence>
<organism evidence="1 2">
    <name type="scientific">Bemisia tabaci</name>
    <name type="common">Sweetpotato whitefly</name>
    <name type="synonym">Aleurodes tabaci</name>
    <dbReference type="NCBI Taxonomy" id="7038"/>
    <lineage>
        <taxon>Eukaryota</taxon>
        <taxon>Metazoa</taxon>
        <taxon>Ecdysozoa</taxon>
        <taxon>Arthropoda</taxon>
        <taxon>Hexapoda</taxon>
        <taxon>Insecta</taxon>
        <taxon>Pterygota</taxon>
        <taxon>Neoptera</taxon>
        <taxon>Paraneoptera</taxon>
        <taxon>Hemiptera</taxon>
        <taxon>Sternorrhyncha</taxon>
        <taxon>Aleyrodoidea</taxon>
        <taxon>Aleyrodidae</taxon>
        <taxon>Aleyrodinae</taxon>
        <taxon>Bemisia</taxon>
    </lineage>
</organism>